<sequence length="206" mass="22586">MKSIAIPMGTVQFPEFSGIRIYLAEALAGVAHKLVEGPYSAIVRKMLDDAQIPADQKVFLTIDEKELAAGQPHRRGGAHIDGVYDMFADETRMGWGGGGGWLNGVPGRMLDDAGHKRSYQNENGGMLIVSSFPACQVWTGELDGVAGQGGSCEHLRDKFDTLETSVMDANRVYKASSMCIHESLPVTQDVKRQLLRITLSEQYQFH</sequence>
<organism evidence="1 2">
    <name type="scientific">Erwinia phage vB_EamM_Stratton</name>
    <dbReference type="NCBI Taxonomy" id="1883378"/>
    <lineage>
        <taxon>Viruses</taxon>
        <taxon>Duplodnaviria</taxon>
        <taxon>Heunggongvirae</taxon>
        <taxon>Uroviricota</taxon>
        <taxon>Caudoviricetes</taxon>
        <taxon>Chimalliviridae</taxon>
        <taxon>Erskinevirus</taxon>
        <taxon>Erskinevirus EaH2</taxon>
    </lineage>
</organism>
<dbReference type="Proteomes" id="UP000221949">
    <property type="component" value="Segment"/>
</dbReference>
<dbReference type="EMBL" id="KX397373">
    <property type="protein sequence ID" value="ANZ50554.1"/>
    <property type="molecule type" value="Genomic_DNA"/>
</dbReference>
<accession>A0A1B2IH43</accession>
<name>A0A1B2IH43_9CAUD</name>
<reference evidence="2" key="1">
    <citation type="submission" date="2016-06" db="EMBL/GenBank/DDBJ databases">
        <authorList>
            <person name="Berg J.A."/>
            <person name="Stratton M.L."/>
            <person name="Esplin I.D."/>
            <person name="Jensen G.L."/>
            <person name="Merrill B.D."/>
            <person name="Breakwell D.P."/>
            <person name="Hope S."/>
            <person name="Grose J.H."/>
        </authorList>
    </citation>
    <scope>NUCLEOTIDE SEQUENCE [LARGE SCALE GENOMIC DNA]</scope>
</reference>
<gene>
    <name evidence="1" type="ORF">STRATTON_129</name>
</gene>
<evidence type="ECO:0000313" key="1">
    <source>
        <dbReference type="EMBL" id="ANZ50554.1"/>
    </source>
</evidence>
<evidence type="ECO:0000313" key="2">
    <source>
        <dbReference type="Proteomes" id="UP000221949"/>
    </source>
</evidence>
<proteinExistence type="predicted"/>
<protein>
    <submittedName>
        <fullName evidence="1">Uncharacterized protein</fullName>
    </submittedName>
</protein>